<evidence type="ECO:0000313" key="2">
    <source>
        <dbReference type="Proteomes" id="UP000008761"/>
    </source>
</evidence>
<dbReference type="Proteomes" id="UP000008761">
    <property type="component" value="Unassembled WGS sequence"/>
</dbReference>
<protein>
    <submittedName>
        <fullName evidence="1">Uncharacterized protein</fullName>
    </submittedName>
</protein>
<organism evidence="1 2">
    <name type="scientific">Bartonella alsatica IBS 382</name>
    <dbReference type="NCBI Taxonomy" id="1094551"/>
    <lineage>
        <taxon>Bacteria</taxon>
        <taxon>Pseudomonadati</taxon>
        <taxon>Pseudomonadota</taxon>
        <taxon>Alphaproteobacteria</taxon>
        <taxon>Hyphomicrobiales</taxon>
        <taxon>Bartonellaceae</taxon>
        <taxon>Bartonella</taxon>
    </lineage>
</organism>
<comment type="caution">
    <text evidence="1">The sequence shown here is derived from an EMBL/GenBank/DDBJ whole genome shotgun (WGS) entry which is preliminary data.</text>
</comment>
<reference evidence="1 2" key="1">
    <citation type="submission" date="2012-03" db="EMBL/GenBank/DDBJ databases">
        <title>The Genome Sequence of Bartonella alsatica IBS 382.</title>
        <authorList>
            <consortium name="The Broad Institute Genome Sequencing Platform"/>
            <consortium name="The Broad Institute Genome Sequencing Center for Infectious Disease"/>
            <person name="Feldgarden M."/>
            <person name="Kirby J."/>
            <person name="Kosoy M."/>
            <person name="Birtles R."/>
            <person name="Probert W.S."/>
            <person name="Chiaraviglio L."/>
            <person name="Young S.K."/>
            <person name="Zeng Q."/>
            <person name="Gargeya S."/>
            <person name="Fitzgerald M."/>
            <person name="Haas B."/>
            <person name="Abouelleil A."/>
            <person name="Alvarado L."/>
            <person name="Arachchi H.M."/>
            <person name="Berlin A."/>
            <person name="Chapman S.B."/>
            <person name="Gearin G."/>
            <person name="Goldberg J."/>
            <person name="Griggs A."/>
            <person name="Gujja S."/>
            <person name="Hansen M."/>
            <person name="Heiman D."/>
            <person name="Howarth C."/>
            <person name="Larimer J."/>
            <person name="Lui A."/>
            <person name="MacDonald P.J.P."/>
            <person name="McCowen C."/>
            <person name="Montmayeur A."/>
            <person name="Murphy C."/>
            <person name="Neiman D."/>
            <person name="Pearson M."/>
            <person name="Priest M."/>
            <person name="Roberts A."/>
            <person name="Saif S."/>
            <person name="Shea T."/>
            <person name="Sisk P."/>
            <person name="Stolte C."/>
            <person name="Sykes S."/>
            <person name="Wortman J."/>
            <person name="Nusbaum C."/>
            <person name="Birren B."/>
        </authorList>
    </citation>
    <scope>NUCLEOTIDE SEQUENCE [LARGE SCALE GENOMIC DNA]</scope>
    <source>
        <strain evidence="1 2">IBS 382</strain>
    </source>
</reference>
<proteinExistence type="predicted"/>
<dbReference type="EMBL" id="AIME01000006">
    <property type="protein sequence ID" value="EJF74727.1"/>
    <property type="molecule type" value="Genomic_DNA"/>
</dbReference>
<dbReference type="HOGENOM" id="CLU_3363459_0_0_5"/>
<dbReference type="AlphaFoldDB" id="J1IT34"/>
<evidence type="ECO:0000313" key="1">
    <source>
        <dbReference type="EMBL" id="EJF74727.1"/>
    </source>
</evidence>
<gene>
    <name evidence="1" type="ORF">MEC_01251</name>
</gene>
<dbReference type="STRING" id="1094551.MEC_01251"/>
<sequence length="35" mass="3789">MKGESNSKVVLGMKIKSYSSTSAKMKSLICDFMAS</sequence>
<name>J1IT34_9HYPH</name>
<accession>J1IT34</accession>